<dbReference type="EMBL" id="CP036313">
    <property type="protein sequence ID" value="QBH15635.1"/>
    <property type="molecule type" value="Genomic_DNA"/>
</dbReference>
<dbReference type="Proteomes" id="UP000248798">
    <property type="component" value="Unassembled WGS sequence"/>
</dbReference>
<evidence type="ECO:0000313" key="4">
    <source>
        <dbReference type="Proteomes" id="UP000293902"/>
    </source>
</evidence>
<dbReference type="OrthoDB" id="5417595at2"/>
<reference evidence="2 3" key="1">
    <citation type="submission" date="2018-06" db="EMBL/GenBank/DDBJ databases">
        <title>Complete Genome Sequence of Desulfobacter hydrogenophilus (DSM3380).</title>
        <authorList>
            <person name="Marietou A."/>
            <person name="Schreiber L."/>
            <person name="Marshall I."/>
            <person name="Jorgensen B."/>
        </authorList>
    </citation>
    <scope>NUCLEOTIDE SEQUENCE [LARGE SCALE GENOMIC DNA]</scope>
    <source>
        <strain evidence="2 3">DSM 3380</strain>
    </source>
</reference>
<evidence type="ECO:0008006" key="5">
    <source>
        <dbReference type="Google" id="ProtNLM"/>
    </source>
</evidence>
<name>A0A328FE85_9BACT</name>
<evidence type="ECO:0000313" key="3">
    <source>
        <dbReference type="Proteomes" id="UP000248798"/>
    </source>
</evidence>
<reference evidence="1 4" key="2">
    <citation type="submission" date="2019-02" db="EMBL/GenBank/DDBJ databases">
        <title>Complete genome sequence of Desulfobacter hydrogenophilus AcRS1.</title>
        <authorList>
            <person name="Marietou A."/>
            <person name="Lund M.B."/>
            <person name="Marshall I.P.G."/>
            <person name="Schreiber L."/>
            <person name="Jorgensen B."/>
        </authorList>
    </citation>
    <scope>NUCLEOTIDE SEQUENCE [LARGE SCALE GENOMIC DNA]</scope>
    <source>
        <strain evidence="1 4">AcRS1</strain>
    </source>
</reference>
<evidence type="ECO:0000313" key="1">
    <source>
        <dbReference type="EMBL" id="QBH15635.1"/>
    </source>
</evidence>
<dbReference type="Proteomes" id="UP000293902">
    <property type="component" value="Chromosome"/>
</dbReference>
<sequence length="85" mass="9768">MDHALVREVKEELNLDVFDLDFFCSFANTYPYNCVVYPITDMAFTCKAKNFSLITPMDDVAGFRFIPVHDLDTNMFGMDSARNVL</sequence>
<dbReference type="Gene3D" id="3.90.79.10">
    <property type="entry name" value="Nucleoside Triphosphate Pyrophosphohydrolase"/>
    <property type="match status" value="1"/>
</dbReference>
<dbReference type="EMBL" id="QLNI01000027">
    <property type="protein sequence ID" value="RAM01403.1"/>
    <property type="molecule type" value="Genomic_DNA"/>
</dbReference>
<dbReference type="RefSeq" id="WP_111957594.1">
    <property type="nucleotide sequence ID" value="NZ_CP036313.1"/>
</dbReference>
<evidence type="ECO:0000313" key="2">
    <source>
        <dbReference type="EMBL" id="RAM01403.1"/>
    </source>
</evidence>
<organism evidence="2 3">
    <name type="scientific">Desulfobacter hydrogenophilus</name>
    <dbReference type="NCBI Taxonomy" id="2291"/>
    <lineage>
        <taxon>Bacteria</taxon>
        <taxon>Pseudomonadati</taxon>
        <taxon>Thermodesulfobacteriota</taxon>
        <taxon>Desulfobacteria</taxon>
        <taxon>Desulfobacterales</taxon>
        <taxon>Desulfobacteraceae</taxon>
        <taxon>Desulfobacter</taxon>
    </lineage>
</organism>
<proteinExistence type="predicted"/>
<dbReference type="AlphaFoldDB" id="A0A328FE85"/>
<dbReference type="InterPro" id="IPR015797">
    <property type="entry name" value="NUDIX_hydrolase-like_dom_sf"/>
</dbReference>
<dbReference type="SUPFAM" id="SSF55811">
    <property type="entry name" value="Nudix"/>
    <property type="match status" value="1"/>
</dbReference>
<accession>A0A328FE85</accession>
<gene>
    <name evidence="2" type="ORF">DO021_13660</name>
    <name evidence="1" type="ORF">EYB58_17370</name>
</gene>
<protein>
    <recommendedName>
        <fullName evidence="5">Nudix hydrolase domain-containing protein</fullName>
    </recommendedName>
</protein>
<keyword evidence="4" id="KW-1185">Reference proteome</keyword>